<dbReference type="Proteomes" id="UP000294593">
    <property type="component" value="Unassembled WGS sequence"/>
</dbReference>
<dbReference type="GO" id="GO:1990281">
    <property type="term" value="C:efflux pump complex"/>
    <property type="evidence" value="ECO:0007669"/>
    <property type="project" value="TreeGrafter"/>
</dbReference>
<evidence type="ECO:0000256" key="6">
    <source>
        <dbReference type="ARBA" id="ARBA00023136"/>
    </source>
</evidence>
<comment type="caution">
    <text evidence="9">The sequence shown here is derived from an EMBL/GenBank/DDBJ whole genome shotgun (WGS) entry which is preliminary data.</text>
</comment>
<comment type="similarity">
    <text evidence="2">Belongs to the outer membrane factor (OMF) (TC 1.B.17) family.</text>
</comment>
<dbReference type="GO" id="GO:0009279">
    <property type="term" value="C:cell outer membrane"/>
    <property type="evidence" value="ECO:0007669"/>
    <property type="project" value="UniProtKB-SubCell"/>
</dbReference>
<protein>
    <submittedName>
        <fullName evidence="9">Cobalt-zinc-cadmium efflux system outer membrane protein</fullName>
    </submittedName>
</protein>
<accession>A0A4R6RN82</accession>
<dbReference type="PANTHER" id="PTHR30026">
    <property type="entry name" value="OUTER MEMBRANE PROTEIN TOLC"/>
    <property type="match status" value="1"/>
</dbReference>
<organism evidence="9 10">
    <name type="scientific">Aquabacterium commune</name>
    <dbReference type="NCBI Taxonomy" id="70586"/>
    <lineage>
        <taxon>Bacteria</taxon>
        <taxon>Pseudomonadati</taxon>
        <taxon>Pseudomonadota</taxon>
        <taxon>Betaproteobacteria</taxon>
        <taxon>Burkholderiales</taxon>
        <taxon>Aquabacterium</taxon>
    </lineage>
</organism>
<dbReference type="GO" id="GO:0015288">
    <property type="term" value="F:porin activity"/>
    <property type="evidence" value="ECO:0007669"/>
    <property type="project" value="TreeGrafter"/>
</dbReference>
<dbReference type="Pfam" id="PF02321">
    <property type="entry name" value="OEP"/>
    <property type="match status" value="1"/>
</dbReference>
<evidence type="ECO:0000256" key="2">
    <source>
        <dbReference type="ARBA" id="ARBA00007613"/>
    </source>
</evidence>
<gene>
    <name evidence="9" type="ORF">EV672_101313</name>
</gene>
<evidence type="ECO:0000256" key="3">
    <source>
        <dbReference type="ARBA" id="ARBA00022448"/>
    </source>
</evidence>
<keyword evidence="10" id="KW-1185">Reference proteome</keyword>
<keyword evidence="5" id="KW-0812">Transmembrane</keyword>
<keyword evidence="7" id="KW-0998">Cell outer membrane</keyword>
<proteinExistence type="inferred from homology"/>
<evidence type="ECO:0000313" key="9">
    <source>
        <dbReference type="EMBL" id="TDP88169.1"/>
    </source>
</evidence>
<dbReference type="InterPro" id="IPR051906">
    <property type="entry name" value="TolC-like"/>
</dbReference>
<dbReference type="InterPro" id="IPR003423">
    <property type="entry name" value="OMP_efflux"/>
</dbReference>
<evidence type="ECO:0000256" key="7">
    <source>
        <dbReference type="ARBA" id="ARBA00023237"/>
    </source>
</evidence>
<feature type="chain" id="PRO_5020588188" evidence="8">
    <location>
        <begin position="29"/>
        <end position="449"/>
    </location>
</feature>
<feature type="signal peptide" evidence="8">
    <location>
        <begin position="1"/>
        <end position="28"/>
    </location>
</feature>
<evidence type="ECO:0000256" key="5">
    <source>
        <dbReference type="ARBA" id="ARBA00022692"/>
    </source>
</evidence>
<dbReference type="EMBL" id="SNXW01000001">
    <property type="protein sequence ID" value="TDP88169.1"/>
    <property type="molecule type" value="Genomic_DNA"/>
</dbReference>
<dbReference type="SUPFAM" id="SSF56954">
    <property type="entry name" value="Outer membrane efflux proteins (OEP)"/>
    <property type="match status" value="1"/>
</dbReference>
<reference evidence="9 10" key="1">
    <citation type="submission" date="2019-03" db="EMBL/GenBank/DDBJ databases">
        <title>Genomic Encyclopedia of Type Strains, Phase IV (KMG-IV): sequencing the most valuable type-strain genomes for metagenomic binning, comparative biology and taxonomic classification.</title>
        <authorList>
            <person name="Goeker M."/>
        </authorList>
    </citation>
    <scope>NUCLEOTIDE SEQUENCE [LARGE SCALE GENOMIC DNA]</scope>
    <source>
        <strain evidence="9 10">DSM 11901</strain>
    </source>
</reference>
<name>A0A4R6RN82_9BURK</name>
<evidence type="ECO:0000256" key="4">
    <source>
        <dbReference type="ARBA" id="ARBA00022452"/>
    </source>
</evidence>
<sequence length="449" mass="48390">MSKHTLPPSRLAGLAWLCLAGLTLPIHAQVTPAPANTQAAAPPASASAAATAAETVRVLSLDELIATVVANNTELLSAQQARVTATAGIQTATAYANPRLEWQSGRNQARMPGAVPGAVQGWGVSQMIENPSARDARRGAAEAAARGTEHAITLTRNAVVSETRLRASEYLLRRAEAGVTSEDLALLEQVRERVRLRVASGEAPRYEVIKADAEIVHARERQQTAALQAEQVLLTLNRMASGRLPARWSLAGSLQEDNPLPSLAELMAQAETDNPELRALQAEVERAEAQMRGARASRWPGVELRVGQTREPDLRHSSVGVSVQIPLLDRRDGAIGEAGSELRRLQGRLDGRRAELRQQLQHAWQALAIARLRVQALSEGVVLDAEAALKVAQAAYRFGERGILDVLDAQRVLRSARLNLLEARFQSQAARIELETLAGRFAASPTTPQ</sequence>
<dbReference type="PANTHER" id="PTHR30026:SF20">
    <property type="entry name" value="OUTER MEMBRANE PROTEIN TOLC"/>
    <property type="match status" value="1"/>
</dbReference>
<dbReference type="Gene3D" id="1.20.1600.10">
    <property type="entry name" value="Outer membrane efflux proteins (OEP)"/>
    <property type="match status" value="1"/>
</dbReference>
<comment type="subcellular location">
    <subcellularLocation>
        <location evidence="1">Cell outer membrane</location>
    </subcellularLocation>
</comment>
<dbReference type="OrthoDB" id="9772909at2"/>
<dbReference type="RefSeq" id="WP_133605813.1">
    <property type="nucleotide sequence ID" value="NZ_SNXW01000001.1"/>
</dbReference>
<keyword evidence="4" id="KW-1134">Transmembrane beta strand</keyword>
<dbReference type="GO" id="GO:0015562">
    <property type="term" value="F:efflux transmembrane transporter activity"/>
    <property type="evidence" value="ECO:0007669"/>
    <property type="project" value="InterPro"/>
</dbReference>
<dbReference type="AlphaFoldDB" id="A0A4R6RN82"/>
<evidence type="ECO:0000256" key="1">
    <source>
        <dbReference type="ARBA" id="ARBA00004442"/>
    </source>
</evidence>
<keyword evidence="8" id="KW-0732">Signal</keyword>
<evidence type="ECO:0000313" key="10">
    <source>
        <dbReference type="Proteomes" id="UP000294593"/>
    </source>
</evidence>
<keyword evidence="6" id="KW-0472">Membrane</keyword>
<evidence type="ECO:0000256" key="8">
    <source>
        <dbReference type="SAM" id="SignalP"/>
    </source>
</evidence>
<keyword evidence="3" id="KW-0813">Transport</keyword>